<dbReference type="InterPro" id="IPR006047">
    <property type="entry name" value="GH13_cat_dom"/>
</dbReference>
<dbReference type="InterPro" id="IPR013780">
    <property type="entry name" value="Glyco_hydro_b"/>
</dbReference>
<evidence type="ECO:0000256" key="2">
    <source>
        <dbReference type="ARBA" id="ARBA00022801"/>
    </source>
</evidence>
<keyword evidence="2" id="KW-0378">Hydrolase</keyword>
<dbReference type="InterPro" id="IPR045857">
    <property type="entry name" value="O16G_dom_2"/>
</dbReference>
<reference evidence="6 7" key="1">
    <citation type="submission" date="2017-11" db="EMBL/GenBank/DDBJ databases">
        <authorList>
            <person name="Kracher B."/>
        </authorList>
    </citation>
    <scope>NUCLEOTIDE SEQUENCE [LARGE SCALE GENOMIC DNA]</scope>
    <source>
        <strain evidence="6 7">RACE1</strain>
    </source>
</reference>
<dbReference type="FunFam" id="3.20.20.80:FF:000064">
    <property type="entry name" value="Oligo-1,6-glucosidase"/>
    <property type="match status" value="2"/>
</dbReference>
<evidence type="ECO:0000256" key="3">
    <source>
        <dbReference type="ARBA" id="ARBA00023295"/>
    </source>
</evidence>
<dbReference type="CDD" id="cd11333">
    <property type="entry name" value="AmyAc_SI_OligoGlu_DGase"/>
    <property type="match status" value="1"/>
</dbReference>
<dbReference type="GO" id="GO:0005987">
    <property type="term" value="P:sucrose catabolic process"/>
    <property type="evidence" value="ECO:0007669"/>
    <property type="project" value="TreeGrafter"/>
</dbReference>
<accession>A0A383UQD3</accession>
<dbReference type="Gene3D" id="3.20.20.80">
    <property type="entry name" value="Glycosidases"/>
    <property type="match status" value="1"/>
</dbReference>
<proteinExistence type="inferred from homology"/>
<dbReference type="PANTHER" id="PTHR10357">
    <property type="entry name" value="ALPHA-AMYLASE FAMILY MEMBER"/>
    <property type="match status" value="1"/>
</dbReference>
<sequence>MSSNKESVVKAWWKEASVYQIYPASFKDSNGDGLGDIPGIISKLDYIESLGIDIIWICPIFDSPQVDVGYDISNYKDIYPPYGTLADVNELIEKCHKRGIKVLMDLVVNHTSDQHRWFQAAKESKVNEYRDFYIWRKPKFGQNGERQPPNNWAAAWGGSAWQYDEASDEYYLHLFAPEQPDLNWDNPAVRKAVHDIIIFWLKAGADGFRMDVINFISKDPEFPDAEVTRKDTKWQSGHKHFACGPRLHEYLLEIGQILKEYNAFSVGEMPYVDDPKEIIKAVRSDRDELNMIFHFEIVDMDHGERGKFSPREWKMSTLKAIVNKWQQFMISNDGWNALYLENHDQSRMVSRWGCDSPENRTDCAKMFATFLALQSGTVFIYQGQELGMINIPLEREVKEYRDLETINAWNDMMRDFPEDKELHDIVKREIQKKSRDNARTPMQWDTTKYAGFSTSTPWQRENESYTSINAAAQVGNPTSVYEHWASLLRLRKTHKDVLVYGDFQLIDSDNDDIFAYLRTSTDKKVLVLANFRPYNVTWKKPDGLGTLSSILIENKTIDVKSECLILKPFHSFACFVE</sequence>
<dbReference type="GO" id="GO:0004574">
    <property type="term" value="F:oligo-1,6-glucosidase activity"/>
    <property type="evidence" value="ECO:0007669"/>
    <property type="project" value="TreeGrafter"/>
</dbReference>
<evidence type="ECO:0000313" key="6">
    <source>
        <dbReference type="EMBL" id="SZF02097.1"/>
    </source>
</evidence>
<gene>
    <name evidence="6" type="ORF">BLGHR1_12874</name>
</gene>
<dbReference type="GO" id="GO:0004556">
    <property type="term" value="F:alpha-amylase activity"/>
    <property type="evidence" value="ECO:0007669"/>
    <property type="project" value="TreeGrafter"/>
</dbReference>
<organism evidence="6 7">
    <name type="scientific">Blumeria hordei</name>
    <name type="common">Barley powdery mildew</name>
    <name type="synonym">Blumeria graminis f. sp. hordei</name>
    <dbReference type="NCBI Taxonomy" id="2867405"/>
    <lineage>
        <taxon>Eukaryota</taxon>
        <taxon>Fungi</taxon>
        <taxon>Dikarya</taxon>
        <taxon>Ascomycota</taxon>
        <taxon>Pezizomycotina</taxon>
        <taxon>Leotiomycetes</taxon>
        <taxon>Erysiphales</taxon>
        <taxon>Erysiphaceae</taxon>
        <taxon>Blumeria</taxon>
    </lineage>
</organism>
<dbReference type="SMART" id="SM00642">
    <property type="entry name" value="Aamy"/>
    <property type="match status" value="1"/>
</dbReference>
<protein>
    <recommendedName>
        <fullName evidence="5">Glycosyl hydrolase family 13 catalytic domain-containing protein</fullName>
    </recommendedName>
</protein>
<comment type="similarity">
    <text evidence="1">Belongs to the glycosyl hydrolase 13 family.</text>
</comment>
<dbReference type="VEuPathDB" id="FungiDB:BLGHR1_12874"/>
<name>A0A383UQD3_BLUHO</name>
<dbReference type="EMBL" id="UNSH01000041">
    <property type="protein sequence ID" value="SZF02097.1"/>
    <property type="molecule type" value="Genomic_DNA"/>
</dbReference>
<keyword evidence="4" id="KW-0462">Maltose metabolism</keyword>
<evidence type="ECO:0000256" key="4">
    <source>
        <dbReference type="ARBA" id="ARBA00026248"/>
    </source>
</evidence>
<evidence type="ECO:0000313" key="7">
    <source>
        <dbReference type="Proteomes" id="UP000275772"/>
    </source>
</evidence>
<dbReference type="Gene3D" id="2.60.40.1180">
    <property type="entry name" value="Golgi alpha-mannosidase II"/>
    <property type="match status" value="1"/>
</dbReference>
<dbReference type="Proteomes" id="UP000275772">
    <property type="component" value="Unassembled WGS sequence"/>
</dbReference>
<dbReference type="FunFam" id="3.90.400.10:FF:000002">
    <property type="entry name" value="Sucrose isomerase"/>
    <property type="match status" value="1"/>
</dbReference>
<dbReference type="SUPFAM" id="SSF51011">
    <property type="entry name" value="Glycosyl hydrolase domain"/>
    <property type="match status" value="1"/>
</dbReference>
<evidence type="ECO:0000259" key="5">
    <source>
        <dbReference type="SMART" id="SM00642"/>
    </source>
</evidence>
<dbReference type="GO" id="GO:0033934">
    <property type="term" value="F:glucan 1,4-alpha-maltotriohydrolase activity"/>
    <property type="evidence" value="ECO:0007669"/>
    <property type="project" value="TreeGrafter"/>
</dbReference>
<dbReference type="Pfam" id="PF00128">
    <property type="entry name" value="Alpha-amylase"/>
    <property type="match status" value="1"/>
</dbReference>
<dbReference type="GO" id="GO:0000025">
    <property type="term" value="P:maltose catabolic process"/>
    <property type="evidence" value="ECO:0007669"/>
    <property type="project" value="TreeGrafter"/>
</dbReference>
<keyword evidence="3" id="KW-0326">Glycosidase</keyword>
<dbReference type="SUPFAM" id="SSF51445">
    <property type="entry name" value="(Trans)glycosidases"/>
    <property type="match status" value="1"/>
</dbReference>
<dbReference type="AlphaFoldDB" id="A0A383UQD3"/>
<feature type="domain" description="Glycosyl hydrolase family 13 catalytic" evidence="5">
    <location>
        <begin position="20"/>
        <end position="439"/>
    </location>
</feature>
<evidence type="ECO:0000256" key="1">
    <source>
        <dbReference type="ARBA" id="ARBA00008061"/>
    </source>
</evidence>
<dbReference type="Gene3D" id="3.90.400.10">
    <property type="entry name" value="Oligo-1,6-glucosidase, Domain 2"/>
    <property type="match status" value="1"/>
</dbReference>
<dbReference type="PANTHER" id="PTHR10357:SF232">
    <property type="entry name" value="GLYCOSYL HYDROLASE FAMILY 13 CATALYTIC DOMAIN-CONTAINING PROTEIN"/>
    <property type="match status" value="1"/>
</dbReference>
<dbReference type="GO" id="GO:0004575">
    <property type="term" value="F:sucrose alpha-glucosidase activity"/>
    <property type="evidence" value="ECO:0007669"/>
    <property type="project" value="TreeGrafter"/>
</dbReference>
<dbReference type="InterPro" id="IPR017853">
    <property type="entry name" value="GH"/>
</dbReference>